<sequence>MKTENFNTERLVAALALLLLLVATLIYTRDTSDWFLLGLNLIEATTVNSVSAEPGQVADVSHTAMVPGQWLGQCLSALTKLK</sequence>
<reference evidence="1 3" key="1">
    <citation type="submission" date="2018-06" db="EMBL/GenBank/DDBJ databases">
        <title>Genomic Encyclopedia of Type Strains, Phase III (KMG-III): the genomes of soil and plant-associated and newly described type strains.</title>
        <authorList>
            <person name="Whitman W."/>
        </authorList>
    </citation>
    <scope>NUCLEOTIDE SEQUENCE [LARGE SCALE GENOMIC DNA]</scope>
    <source>
        <strain evidence="1 3">JC5</strain>
    </source>
</reference>
<dbReference type="KEGG" id="schk:GII14_18565"/>
<dbReference type="Proteomes" id="UP000502117">
    <property type="component" value="Chromosome"/>
</dbReference>
<organism evidence="2 4">
    <name type="scientific">Shewanella chilikensis</name>
    <dbReference type="NCBI Taxonomy" id="558541"/>
    <lineage>
        <taxon>Bacteria</taxon>
        <taxon>Pseudomonadati</taxon>
        <taxon>Pseudomonadota</taxon>
        <taxon>Gammaproteobacteria</taxon>
        <taxon>Alteromonadales</taxon>
        <taxon>Shewanellaceae</taxon>
        <taxon>Shewanella</taxon>
    </lineage>
</organism>
<dbReference type="GeneID" id="99801727"/>
<dbReference type="RefSeq" id="WP_101057606.1">
    <property type="nucleotide sequence ID" value="NZ_BMXX01000002.1"/>
</dbReference>
<proteinExistence type="predicted"/>
<evidence type="ECO:0000313" key="2">
    <source>
        <dbReference type="EMBL" id="QIJ05956.1"/>
    </source>
</evidence>
<dbReference type="EMBL" id="CP045857">
    <property type="protein sequence ID" value="QIJ05956.1"/>
    <property type="molecule type" value="Genomic_DNA"/>
</dbReference>
<dbReference type="EMBL" id="QJSY01000002">
    <property type="protein sequence ID" value="PYE60714.1"/>
    <property type="molecule type" value="Genomic_DNA"/>
</dbReference>
<accession>A0A6G7LVW9</accession>
<name>A0A6G7LVW9_9GAMM</name>
<reference evidence="2 4" key="2">
    <citation type="submission" date="2019-11" db="EMBL/GenBank/DDBJ databases">
        <title>Complete Genome Sequence of Shewanella chilikensis Strain DC57, Isolated from Corroded Seal Rings at a floating production facility in Australia.</title>
        <authorList>
            <person name="Salgar-Chaparro S.J."/>
            <person name="Castillo-Villamizar G.A."/>
            <person name="Poehlein A."/>
            <person name="Daniel R."/>
            <person name="Machuca L."/>
        </authorList>
    </citation>
    <scope>NUCLEOTIDE SEQUENCE [LARGE SCALE GENOMIC DNA]</scope>
    <source>
        <strain evidence="2 4">DC57</strain>
    </source>
</reference>
<gene>
    <name evidence="1" type="ORF">C8J23_10248</name>
    <name evidence="2" type="ORF">GII14_18565</name>
</gene>
<keyword evidence="3" id="KW-1185">Reference proteome</keyword>
<evidence type="ECO:0000313" key="3">
    <source>
        <dbReference type="Proteomes" id="UP000247584"/>
    </source>
</evidence>
<evidence type="ECO:0000313" key="4">
    <source>
        <dbReference type="Proteomes" id="UP000502117"/>
    </source>
</evidence>
<protein>
    <submittedName>
        <fullName evidence="2">Uncharacterized protein</fullName>
    </submittedName>
</protein>
<dbReference type="Proteomes" id="UP000247584">
    <property type="component" value="Unassembled WGS sequence"/>
</dbReference>
<dbReference type="AlphaFoldDB" id="A0A6G7LVW9"/>
<evidence type="ECO:0000313" key="1">
    <source>
        <dbReference type="EMBL" id="PYE60714.1"/>
    </source>
</evidence>